<protein>
    <submittedName>
        <fullName evidence="1">YbaB/EbfC family nucleoid-associated protein</fullName>
    </submittedName>
</protein>
<comment type="caution">
    <text evidence="1">The sequence shown here is derived from an EMBL/GenBank/DDBJ whole genome shotgun (WGS) entry which is preliminary data.</text>
</comment>
<dbReference type="SUPFAM" id="SSF82607">
    <property type="entry name" value="YbaB-like"/>
    <property type="match status" value="1"/>
</dbReference>
<dbReference type="Pfam" id="PF02575">
    <property type="entry name" value="YbaB_DNA_bd"/>
    <property type="match status" value="1"/>
</dbReference>
<proteinExistence type="predicted"/>
<gene>
    <name evidence="1" type="ORF">ACFOYY_21515</name>
</gene>
<name>A0ABV8F635_9ACTN</name>
<reference evidence="2" key="1">
    <citation type="journal article" date="2019" name="Int. J. Syst. Evol. Microbiol.">
        <title>The Global Catalogue of Microorganisms (GCM) 10K type strain sequencing project: providing services to taxonomists for standard genome sequencing and annotation.</title>
        <authorList>
            <consortium name="The Broad Institute Genomics Platform"/>
            <consortium name="The Broad Institute Genome Sequencing Center for Infectious Disease"/>
            <person name="Wu L."/>
            <person name="Ma J."/>
        </authorList>
    </citation>
    <scope>NUCLEOTIDE SEQUENCE [LARGE SCALE GENOMIC DNA]</scope>
    <source>
        <strain evidence="2">TBRC 7912</strain>
    </source>
</reference>
<dbReference type="EMBL" id="JBHSBC010000021">
    <property type="protein sequence ID" value="MFC3982733.1"/>
    <property type="molecule type" value="Genomic_DNA"/>
</dbReference>
<sequence>MTAFTTGENVQPVERADATGMRAYADELRRTFMSLQDEGLDLLRNAKAVQVTERSKDGLITVTVNSRGELVRLDIDPRIYRHPDARALADTITDTVHRAGEKAQQKVVEVFEPLVPADQMRAYIEGDVEKMMDQLAGMMAGRTSGDL</sequence>
<dbReference type="Proteomes" id="UP001595698">
    <property type="component" value="Unassembled WGS sequence"/>
</dbReference>
<organism evidence="1 2">
    <name type="scientific">Streptosporangium jomthongense</name>
    <dbReference type="NCBI Taxonomy" id="1193683"/>
    <lineage>
        <taxon>Bacteria</taxon>
        <taxon>Bacillati</taxon>
        <taxon>Actinomycetota</taxon>
        <taxon>Actinomycetes</taxon>
        <taxon>Streptosporangiales</taxon>
        <taxon>Streptosporangiaceae</taxon>
        <taxon>Streptosporangium</taxon>
    </lineage>
</organism>
<keyword evidence="2" id="KW-1185">Reference proteome</keyword>
<accession>A0ABV8F635</accession>
<evidence type="ECO:0000313" key="1">
    <source>
        <dbReference type="EMBL" id="MFC3982733.1"/>
    </source>
</evidence>
<dbReference type="Gene3D" id="3.30.1310.10">
    <property type="entry name" value="Nucleoid-associated protein YbaB-like domain"/>
    <property type="match status" value="1"/>
</dbReference>
<evidence type="ECO:0000313" key="2">
    <source>
        <dbReference type="Proteomes" id="UP001595698"/>
    </source>
</evidence>
<dbReference type="InterPro" id="IPR036894">
    <property type="entry name" value="YbaB-like_sf"/>
</dbReference>
<dbReference type="RefSeq" id="WP_386191232.1">
    <property type="nucleotide sequence ID" value="NZ_JBHSBC010000021.1"/>
</dbReference>
<dbReference type="InterPro" id="IPR004401">
    <property type="entry name" value="YbaB/EbfC"/>
</dbReference>